<name>A0A0X3TPK2_9RHOB</name>
<reference evidence="2" key="1">
    <citation type="submission" date="2015-12" db="EMBL/GenBank/DDBJ databases">
        <authorList>
            <person name="Zhang G."/>
            <person name="Stingl U."/>
        </authorList>
    </citation>
    <scope>NUCLEOTIDE SEQUENCE [LARGE SCALE GENOMIC DNA]</scope>
    <source>
        <strain evidence="2">ZGT108</strain>
    </source>
</reference>
<keyword evidence="1" id="KW-0966">Cell projection</keyword>
<keyword evidence="1" id="KW-0969">Cilium</keyword>
<dbReference type="Gene3D" id="1.20.1330.10">
    <property type="entry name" value="f41 fragment of flagellin, N-terminal domain"/>
    <property type="match status" value="1"/>
</dbReference>
<dbReference type="EMBL" id="LQBP01000008">
    <property type="protein sequence ID" value="KUJ77685.1"/>
    <property type="molecule type" value="Genomic_DNA"/>
</dbReference>
<dbReference type="SUPFAM" id="SSF64518">
    <property type="entry name" value="Phase 1 flagellin"/>
    <property type="match status" value="1"/>
</dbReference>
<dbReference type="STRING" id="1685378.AVO44_15230"/>
<organism evidence="1 2">
    <name type="scientific">Ruegeria profundi</name>
    <dbReference type="NCBI Taxonomy" id="1685378"/>
    <lineage>
        <taxon>Bacteria</taxon>
        <taxon>Pseudomonadati</taxon>
        <taxon>Pseudomonadota</taxon>
        <taxon>Alphaproteobacteria</taxon>
        <taxon>Rhodobacterales</taxon>
        <taxon>Roseobacteraceae</taxon>
        <taxon>Ruegeria</taxon>
    </lineage>
</organism>
<protein>
    <submittedName>
        <fullName evidence="1">Flagellar biosynthesis protein FlgL</fullName>
    </submittedName>
</protein>
<proteinExistence type="predicted"/>
<sequence length="336" mass="36166">MINFTSIGDLARGMRLQTRSVELRNQIETLSYELVSGKVQDVSGRLDGDYSHLLDLDRSLSRLDAFKVSTAEARLFTDATQLSLTTVNDSVDEVAATLLSFGTSNQAVSHENASALARNELDTIMSALNQRAGGRSLYSGTATDVSPLASADTLLSALEGELSGHTSAVDIRQAAEDWFNDPAGFDAVIYQGSDTALAPMQVSENESVQIPITATDPALKDAMRDIAVAALLSDDALNLPRDLRTSLFRQLGGDLANTQNQLVNLRGQVGSAQARIEQAATRNSAARTSLEFSRNELIAANPEETATKLQTVQVQLESLYSVTVRNSNLSLVNFLR</sequence>
<evidence type="ECO:0000313" key="2">
    <source>
        <dbReference type="Proteomes" id="UP000053690"/>
    </source>
</evidence>
<dbReference type="Proteomes" id="UP000053690">
    <property type="component" value="Unassembled WGS sequence"/>
</dbReference>
<evidence type="ECO:0000313" key="1">
    <source>
        <dbReference type="EMBL" id="KUJ77685.1"/>
    </source>
</evidence>
<comment type="caution">
    <text evidence="1">The sequence shown here is derived from an EMBL/GenBank/DDBJ whole genome shotgun (WGS) entry which is preliminary data.</text>
</comment>
<keyword evidence="1" id="KW-0282">Flagellum</keyword>
<dbReference type="AlphaFoldDB" id="A0A0X3TPK2"/>
<keyword evidence="2" id="KW-1185">Reference proteome</keyword>
<dbReference type="RefSeq" id="WP_068338481.1">
    <property type="nucleotide sequence ID" value="NZ_LQBP01000008.1"/>
</dbReference>
<gene>
    <name evidence="1" type="ORF">AVO44_15230</name>
</gene>
<accession>A0A0X3TPK2</accession>